<keyword evidence="1" id="KW-0812">Transmembrane</keyword>
<sequence>MSHIDLEQGTHRHNGSDVSVGEASVCFSDGYEGSCFFQFYSTAGGSHDGYSIAYGEIGGASDRRGCSTSDFSVEAEIQRGSRRSRCIQPKLRGIVGFTMWVWKVIAVNLGFLSNWLFL</sequence>
<gene>
    <name evidence="2" type="ORF">F3Y22_tig00110387pilonHSYRG00469</name>
</gene>
<protein>
    <submittedName>
        <fullName evidence="2">Uncharacterized protein</fullName>
    </submittedName>
</protein>
<evidence type="ECO:0000256" key="1">
    <source>
        <dbReference type="SAM" id="Phobius"/>
    </source>
</evidence>
<dbReference type="AlphaFoldDB" id="A0A6A3AT62"/>
<keyword evidence="3" id="KW-1185">Reference proteome</keyword>
<evidence type="ECO:0000313" key="2">
    <source>
        <dbReference type="EMBL" id="KAE8706973.1"/>
    </source>
</evidence>
<dbReference type="Proteomes" id="UP000436088">
    <property type="component" value="Unassembled WGS sequence"/>
</dbReference>
<keyword evidence="1" id="KW-1133">Transmembrane helix</keyword>
<proteinExistence type="predicted"/>
<keyword evidence="1" id="KW-0472">Membrane</keyword>
<organism evidence="2 3">
    <name type="scientific">Hibiscus syriacus</name>
    <name type="common">Rose of Sharon</name>
    <dbReference type="NCBI Taxonomy" id="106335"/>
    <lineage>
        <taxon>Eukaryota</taxon>
        <taxon>Viridiplantae</taxon>
        <taxon>Streptophyta</taxon>
        <taxon>Embryophyta</taxon>
        <taxon>Tracheophyta</taxon>
        <taxon>Spermatophyta</taxon>
        <taxon>Magnoliopsida</taxon>
        <taxon>eudicotyledons</taxon>
        <taxon>Gunneridae</taxon>
        <taxon>Pentapetalae</taxon>
        <taxon>rosids</taxon>
        <taxon>malvids</taxon>
        <taxon>Malvales</taxon>
        <taxon>Malvaceae</taxon>
        <taxon>Malvoideae</taxon>
        <taxon>Hibiscus</taxon>
    </lineage>
</organism>
<name>A0A6A3AT62_HIBSY</name>
<dbReference type="EMBL" id="VEPZ02000966">
    <property type="protein sequence ID" value="KAE8706973.1"/>
    <property type="molecule type" value="Genomic_DNA"/>
</dbReference>
<comment type="caution">
    <text evidence="2">The sequence shown here is derived from an EMBL/GenBank/DDBJ whole genome shotgun (WGS) entry which is preliminary data.</text>
</comment>
<evidence type="ECO:0000313" key="3">
    <source>
        <dbReference type="Proteomes" id="UP000436088"/>
    </source>
</evidence>
<feature type="transmembrane region" description="Helical" evidence="1">
    <location>
        <begin position="91"/>
        <end position="117"/>
    </location>
</feature>
<reference evidence="2" key="1">
    <citation type="submission" date="2019-09" db="EMBL/GenBank/DDBJ databases">
        <title>Draft genome information of white flower Hibiscus syriacus.</title>
        <authorList>
            <person name="Kim Y.-M."/>
        </authorList>
    </citation>
    <scope>NUCLEOTIDE SEQUENCE [LARGE SCALE GENOMIC DNA]</scope>
    <source>
        <strain evidence="2">YM2019G1</strain>
    </source>
</reference>
<accession>A0A6A3AT62</accession>